<organism evidence="3 4">
    <name type="scientific">Albidovulum litorale</name>
    <dbReference type="NCBI Taxonomy" id="2984134"/>
    <lineage>
        <taxon>Bacteria</taxon>
        <taxon>Pseudomonadati</taxon>
        <taxon>Pseudomonadota</taxon>
        <taxon>Alphaproteobacteria</taxon>
        <taxon>Rhodobacterales</taxon>
        <taxon>Paracoccaceae</taxon>
        <taxon>Albidovulum</taxon>
    </lineage>
</organism>
<protein>
    <submittedName>
        <fullName evidence="3">Flagellar hook-length control protein FliK</fullName>
    </submittedName>
</protein>
<dbReference type="Gene3D" id="3.30.750.140">
    <property type="match status" value="1"/>
</dbReference>
<keyword evidence="3" id="KW-0966">Cell projection</keyword>
<reference evidence="3 4" key="1">
    <citation type="submission" date="2022-10" db="EMBL/GenBank/DDBJ databases">
        <title>Defluviimonas sp. nov., isolated from ocean surface sediments.</title>
        <authorList>
            <person name="He W."/>
            <person name="Wang L."/>
            <person name="Zhang D.-F."/>
        </authorList>
    </citation>
    <scope>NUCLEOTIDE SEQUENCE [LARGE SCALE GENOMIC DNA]</scope>
    <source>
        <strain evidence="3 4">WL0050</strain>
    </source>
</reference>
<keyword evidence="3" id="KW-0282">Flagellum</keyword>
<feature type="compositionally biased region" description="Basic and acidic residues" evidence="1">
    <location>
        <begin position="163"/>
        <end position="174"/>
    </location>
</feature>
<gene>
    <name evidence="3" type="ORF">OEZ71_09190</name>
</gene>
<feature type="region of interest" description="Disordered" evidence="1">
    <location>
        <begin position="115"/>
        <end position="217"/>
    </location>
</feature>
<feature type="domain" description="Flagellar hook-length control protein-like C-terminal" evidence="2">
    <location>
        <begin position="462"/>
        <end position="530"/>
    </location>
</feature>
<proteinExistence type="predicted"/>
<feature type="region of interest" description="Disordered" evidence="1">
    <location>
        <begin position="356"/>
        <end position="386"/>
    </location>
</feature>
<evidence type="ECO:0000313" key="3">
    <source>
        <dbReference type="EMBL" id="MCV2872470.1"/>
    </source>
</evidence>
<dbReference type="Pfam" id="PF02120">
    <property type="entry name" value="Flg_hook"/>
    <property type="match status" value="1"/>
</dbReference>
<comment type="caution">
    <text evidence="3">The sequence shown here is derived from an EMBL/GenBank/DDBJ whole genome shotgun (WGS) entry which is preliminary data.</text>
</comment>
<keyword evidence="3" id="KW-0969">Cilium</keyword>
<dbReference type="InterPro" id="IPR038610">
    <property type="entry name" value="FliK-like_C_sf"/>
</dbReference>
<sequence>MDLFPFLAPSRPGAPSVGAQLTADSNATAQGLVGNLAAFLAVFVVRIPEKGGSDGHTSMTDAPMGDIAGRTFLTASEGSDAAESDATEDGASTEPAAAMPTVTVAPAIAPAQVVESSLPEARDKSAPSMTPQDHTVPEGTALGQPVRPGQWSLSMPPVPALPRRGDERTVRRTDSFALSPGAVAHADGDRKPGRNGPVPNATAASEERPPDTGVAPDSRALARADATVMIRRATQDADMGPAAVKHSPSGAPSAAPRATEPAPAVTMPLPASSATSIAADAVLQSRPIQIGQAPPVDARVDAPSNIRPLARPDPSLAPAGQGRVSKDEQAIEHSADSAPHFSKPDRMVAAAPFNVQAPETIRDESELASGPNKTGRRDSPAALEGARPSCALVAETISRPVPSLEIETGSAPLADVSAITASPDTGQTPRAEHRTASVTQTLPQGLGHRLAETVATFPDRPVEVTLSPEELGRVRMSLATHDGALTMNVVADRPETLDLLRRNIDQLAQDFRDLGFRDLSFSFGDRSAGQSPEHLPEDTATETESETITLHQPARHPHLTATLPEGGLDLRL</sequence>
<feature type="region of interest" description="Disordered" evidence="1">
    <location>
        <begin position="235"/>
        <end position="262"/>
    </location>
</feature>
<evidence type="ECO:0000313" key="4">
    <source>
        <dbReference type="Proteomes" id="UP001652564"/>
    </source>
</evidence>
<feature type="compositionally biased region" description="Low complexity" evidence="1">
    <location>
        <begin position="247"/>
        <end position="256"/>
    </location>
</feature>
<feature type="region of interest" description="Disordered" evidence="1">
    <location>
        <begin position="294"/>
        <end position="325"/>
    </location>
</feature>
<evidence type="ECO:0000259" key="2">
    <source>
        <dbReference type="Pfam" id="PF02120"/>
    </source>
</evidence>
<dbReference type="CDD" id="cd17470">
    <property type="entry name" value="T3SS_Flik_C"/>
    <property type="match status" value="1"/>
</dbReference>
<name>A0ABT2ZN92_9RHOB</name>
<dbReference type="InterPro" id="IPR021136">
    <property type="entry name" value="Flagellar_hook_control-like_C"/>
</dbReference>
<feature type="region of interest" description="Disordered" evidence="1">
    <location>
        <begin position="523"/>
        <end position="545"/>
    </location>
</feature>
<dbReference type="Proteomes" id="UP001652564">
    <property type="component" value="Unassembled WGS sequence"/>
</dbReference>
<dbReference type="EMBL" id="JAOWKZ010000002">
    <property type="protein sequence ID" value="MCV2872470.1"/>
    <property type="molecule type" value="Genomic_DNA"/>
</dbReference>
<evidence type="ECO:0000256" key="1">
    <source>
        <dbReference type="SAM" id="MobiDB-lite"/>
    </source>
</evidence>
<accession>A0ABT2ZN92</accession>
<keyword evidence="4" id="KW-1185">Reference proteome</keyword>